<dbReference type="GO" id="GO:0004519">
    <property type="term" value="F:endonuclease activity"/>
    <property type="evidence" value="ECO:0007669"/>
    <property type="project" value="UniProtKB-UniRule"/>
</dbReference>
<evidence type="ECO:0000256" key="5">
    <source>
        <dbReference type="ARBA" id="ARBA00022840"/>
    </source>
</evidence>
<dbReference type="PIRSF" id="PIRSF005814">
    <property type="entry name" value="MutS_YshD"/>
    <property type="match status" value="1"/>
</dbReference>
<dbReference type="Proteomes" id="UP000824175">
    <property type="component" value="Unassembled WGS sequence"/>
</dbReference>
<dbReference type="AlphaFoldDB" id="A0A9D1HMT5"/>
<feature type="binding site" evidence="8">
    <location>
        <begin position="330"/>
        <end position="337"/>
    </location>
    <ligand>
        <name>ATP</name>
        <dbReference type="ChEBI" id="CHEBI:30616"/>
    </ligand>
</feature>
<dbReference type="InterPro" id="IPR046893">
    <property type="entry name" value="MSSS"/>
</dbReference>
<keyword evidence="7 8" id="KW-0238">DNA-binding</keyword>
<dbReference type="Gene3D" id="3.30.1370.110">
    <property type="match status" value="1"/>
</dbReference>
<comment type="function">
    <text evidence="8">Endonuclease that is involved in the suppression of homologous recombination and thus may have a key role in the control of bacterial genetic diversity.</text>
</comment>
<comment type="caution">
    <text evidence="11">The sequence shown here is derived from an EMBL/GenBank/DDBJ whole genome shotgun (WGS) entry which is preliminary data.</text>
</comment>
<dbReference type="PROSITE" id="PS50828">
    <property type="entry name" value="SMR"/>
    <property type="match status" value="1"/>
</dbReference>
<dbReference type="Pfam" id="PF20297">
    <property type="entry name" value="MSSS"/>
    <property type="match status" value="1"/>
</dbReference>
<dbReference type="EC" id="3.1.-.-" evidence="8"/>
<dbReference type="SUPFAM" id="SSF160443">
    <property type="entry name" value="SMR domain-like"/>
    <property type="match status" value="1"/>
</dbReference>
<dbReference type="Gene3D" id="3.40.50.300">
    <property type="entry name" value="P-loop containing nucleotide triphosphate hydrolases"/>
    <property type="match status" value="1"/>
</dbReference>
<keyword evidence="6 8" id="KW-0694">RNA-binding</keyword>
<dbReference type="InterPro" id="IPR036063">
    <property type="entry name" value="Smr_dom_sf"/>
</dbReference>
<proteinExistence type="inferred from homology"/>
<dbReference type="HAMAP" id="MF_00092">
    <property type="entry name" value="MutS2"/>
    <property type="match status" value="1"/>
</dbReference>
<dbReference type="GO" id="GO:0140664">
    <property type="term" value="F:ATP-dependent DNA damage sensor activity"/>
    <property type="evidence" value="ECO:0007669"/>
    <property type="project" value="InterPro"/>
</dbReference>
<dbReference type="NCBIfam" id="TIGR01069">
    <property type="entry name" value="mutS2"/>
    <property type="match status" value="1"/>
</dbReference>
<dbReference type="InterPro" id="IPR027417">
    <property type="entry name" value="P-loop_NTPase"/>
</dbReference>
<dbReference type="Pfam" id="PF01713">
    <property type="entry name" value="Smr"/>
    <property type="match status" value="1"/>
</dbReference>
<dbReference type="SMART" id="SM00533">
    <property type="entry name" value="MUTSd"/>
    <property type="match status" value="1"/>
</dbReference>
<protein>
    <recommendedName>
        <fullName evidence="8">Endonuclease MutS2</fullName>
        <ecNumber evidence="8">3.1.-.-</ecNumber>
    </recommendedName>
    <alternativeName>
        <fullName evidence="8">Ribosome-associated protein quality control-upstream factor</fullName>
        <shortName evidence="8">RQC-upstream factor</shortName>
        <shortName evidence="8">RqcU</shortName>
        <ecNumber evidence="8">3.6.4.-</ecNumber>
    </alternativeName>
</protein>
<dbReference type="InterPro" id="IPR002625">
    <property type="entry name" value="Smr_dom"/>
</dbReference>
<evidence type="ECO:0000313" key="11">
    <source>
        <dbReference type="EMBL" id="HIU13403.1"/>
    </source>
</evidence>
<evidence type="ECO:0000256" key="1">
    <source>
        <dbReference type="ARBA" id="ARBA00022722"/>
    </source>
</evidence>
<dbReference type="PANTHER" id="PTHR48466:SF2">
    <property type="entry name" value="OS10G0509000 PROTEIN"/>
    <property type="match status" value="1"/>
</dbReference>
<evidence type="ECO:0000256" key="3">
    <source>
        <dbReference type="ARBA" id="ARBA00022741"/>
    </source>
</evidence>
<evidence type="ECO:0000259" key="10">
    <source>
        <dbReference type="PROSITE" id="PS50828"/>
    </source>
</evidence>
<dbReference type="SMART" id="SM00463">
    <property type="entry name" value="SMR"/>
    <property type="match status" value="1"/>
</dbReference>
<keyword evidence="1 8" id="KW-0540">Nuclease</keyword>
<evidence type="ECO:0000256" key="8">
    <source>
        <dbReference type="HAMAP-Rule" id="MF_00092"/>
    </source>
</evidence>
<dbReference type="InterPro" id="IPR007696">
    <property type="entry name" value="DNA_mismatch_repair_MutS_core"/>
</dbReference>
<dbReference type="FunFam" id="3.40.50.300:FF:000830">
    <property type="entry name" value="Endonuclease MutS2"/>
    <property type="match status" value="1"/>
</dbReference>
<dbReference type="GO" id="GO:0072344">
    <property type="term" value="P:rescue of stalled ribosome"/>
    <property type="evidence" value="ECO:0007669"/>
    <property type="project" value="UniProtKB-UniRule"/>
</dbReference>
<dbReference type="PANTHER" id="PTHR48466">
    <property type="entry name" value="OS10G0509000 PROTEIN-RELATED"/>
    <property type="match status" value="1"/>
</dbReference>
<dbReference type="GO" id="GO:0045910">
    <property type="term" value="P:negative regulation of DNA recombination"/>
    <property type="evidence" value="ECO:0007669"/>
    <property type="project" value="InterPro"/>
</dbReference>
<dbReference type="InterPro" id="IPR005747">
    <property type="entry name" value="MutS2"/>
</dbReference>
<gene>
    <name evidence="8" type="primary">mutS2</name>
    <name evidence="8" type="synonym">rqcU</name>
    <name evidence="11" type="ORF">IAD15_04965</name>
</gene>
<evidence type="ECO:0000256" key="6">
    <source>
        <dbReference type="ARBA" id="ARBA00022884"/>
    </source>
</evidence>
<keyword evidence="3 8" id="KW-0547">Nucleotide-binding</keyword>
<feature type="coiled-coil region" evidence="9">
    <location>
        <begin position="510"/>
        <end position="613"/>
    </location>
</feature>
<dbReference type="EMBL" id="DVMJ01000041">
    <property type="protein sequence ID" value="HIU13403.1"/>
    <property type="molecule type" value="Genomic_DNA"/>
</dbReference>
<dbReference type="InterPro" id="IPR036187">
    <property type="entry name" value="DNA_mismatch_repair_MutS_sf"/>
</dbReference>
<dbReference type="InterPro" id="IPR045076">
    <property type="entry name" value="MutS"/>
</dbReference>
<evidence type="ECO:0000256" key="2">
    <source>
        <dbReference type="ARBA" id="ARBA00022730"/>
    </source>
</evidence>
<organism evidence="11 12">
    <name type="scientific">Candidatus Fimiplasma intestinipullorum</name>
    <dbReference type="NCBI Taxonomy" id="2840825"/>
    <lineage>
        <taxon>Bacteria</taxon>
        <taxon>Bacillati</taxon>
        <taxon>Bacillota</taxon>
        <taxon>Clostridia</taxon>
        <taxon>Eubacteriales</taxon>
        <taxon>Candidatus Fimiplasma</taxon>
    </lineage>
</organism>
<evidence type="ECO:0000256" key="7">
    <source>
        <dbReference type="ARBA" id="ARBA00023125"/>
    </source>
</evidence>
<evidence type="ECO:0000256" key="4">
    <source>
        <dbReference type="ARBA" id="ARBA00022801"/>
    </source>
</evidence>
<dbReference type="GO" id="GO:0019843">
    <property type="term" value="F:rRNA binding"/>
    <property type="evidence" value="ECO:0007669"/>
    <property type="project" value="UniProtKB-UniRule"/>
</dbReference>
<dbReference type="PROSITE" id="PS00486">
    <property type="entry name" value="DNA_MISMATCH_REPAIR_2"/>
    <property type="match status" value="1"/>
</dbReference>
<feature type="domain" description="Smr" evidence="10">
    <location>
        <begin position="696"/>
        <end position="771"/>
    </location>
</feature>
<comment type="function">
    <text evidence="8">Acts as a ribosome collision sensor, splitting the ribosome into its 2 subunits. Detects stalled/collided 70S ribosomes which it binds and splits by an ATP-hydrolysis driven conformational change. Acts upstream of the ribosome quality control system (RQC), a ribosome-associated complex that mediates the extraction of incompletely synthesized nascent chains from stalled ribosomes and their subsequent degradation. Probably generates substrates for RQC.</text>
</comment>
<name>A0A9D1HMT5_9FIRM</name>
<dbReference type="GO" id="GO:0030983">
    <property type="term" value="F:mismatched DNA binding"/>
    <property type="evidence" value="ECO:0007669"/>
    <property type="project" value="InterPro"/>
</dbReference>
<accession>A0A9D1HMT5</accession>
<keyword evidence="9" id="KW-0175">Coiled coil</keyword>
<dbReference type="SUPFAM" id="SSF48334">
    <property type="entry name" value="DNA repair protein MutS, domain III"/>
    <property type="match status" value="1"/>
</dbReference>
<dbReference type="GO" id="GO:0016887">
    <property type="term" value="F:ATP hydrolysis activity"/>
    <property type="evidence" value="ECO:0007669"/>
    <property type="project" value="InterPro"/>
</dbReference>
<evidence type="ECO:0000256" key="9">
    <source>
        <dbReference type="SAM" id="Coils"/>
    </source>
</evidence>
<dbReference type="InterPro" id="IPR000432">
    <property type="entry name" value="DNA_mismatch_repair_MutS_C"/>
</dbReference>
<sequence length="771" mass="86404">MKQVNETLELNKVIEQLKHLTSCSLGKDHIERMAFFTSYDALVDELKQTEEIVRLCYAYGPLLLGGLHDLSHALAKSEMDGRLSPDELLDVVGQVDCAQHVKSYGAEAKIEVPYFRDAVDRIVVLKNLRAQIERCIAPNGEILDGASSKLAKLRRQIRSTEASIQTRMSQYLVSMKDYLSENLVTRRNDRFVIPVKSGYQHQVRGIVHAQSSSHQTLYIEPEAIVQLNNQLQSLHAQEYEEMERILLELSGAVKQESVQLRANQDLLGELDFRFAKGIYAKEMEAVIPEISQDFDRFLLKKARHPLLDPKTVVANTIDLANPIHMLLVTGSNTGGKTVTLKTVGLLAAMALSGMAVPCERAIIPFFDEIFVDLGDEQSIEQSLSTFSSHMSRIVSITENVTSHSLVLMDEVGSGTDPREGESIAQAILEYLQDYHCYVIATTHYAGLKNFAKRSPDILVASVAFDEKLFQPTYRLVLGESGKSYALEISRRLGLLDKIVNRAKIIKQENQSDQEALLEKLEVELQLAREKEEHYQAELAELAKAKEALAWQQENLSKRQERYLQEAQKKANALVDEARQTVDMLVADFKAKGAEIKMHEINETRQALASLKKEEVDPKHLPADDHVYKPGDTVRILSMNREGEVLEVKKDQLIVSLGGIKMKLKKEDVRFVRAKVKKAPVRTRGQNQAKKTGSYEINVIGMRYEEAMRVVDKFLDDALMLGYPSVRIIHGMGTGALKNGVSALLKKNKHVASFRSGGPQEGGLGATVAYFH</sequence>
<dbReference type="Pfam" id="PF00488">
    <property type="entry name" value="MutS_V"/>
    <property type="match status" value="1"/>
</dbReference>
<keyword evidence="8 11" id="KW-0255">Endonuclease</keyword>
<keyword evidence="2 8" id="KW-0699">rRNA-binding</keyword>
<dbReference type="GO" id="GO:0043023">
    <property type="term" value="F:ribosomal large subunit binding"/>
    <property type="evidence" value="ECO:0007669"/>
    <property type="project" value="UniProtKB-UniRule"/>
</dbReference>
<dbReference type="SUPFAM" id="SSF52540">
    <property type="entry name" value="P-loop containing nucleoside triphosphate hydrolases"/>
    <property type="match status" value="1"/>
</dbReference>
<keyword evidence="5 8" id="KW-0067">ATP-binding</keyword>
<dbReference type="EC" id="3.6.4.-" evidence="8"/>
<dbReference type="GO" id="GO:0006298">
    <property type="term" value="P:mismatch repair"/>
    <property type="evidence" value="ECO:0007669"/>
    <property type="project" value="InterPro"/>
</dbReference>
<keyword evidence="4 8" id="KW-0378">Hydrolase</keyword>
<comment type="similarity">
    <text evidence="8">Belongs to the DNA mismatch repair MutS family. MutS2 subfamily.</text>
</comment>
<reference evidence="11" key="1">
    <citation type="submission" date="2020-10" db="EMBL/GenBank/DDBJ databases">
        <authorList>
            <person name="Gilroy R."/>
        </authorList>
    </citation>
    <scope>NUCLEOTIDE SEQUENCE</scope>
    <source>
        <strain evidence="11">CHK195-11698</strain>
    </source>
</reference>
<evidence type="ECO:0000313" key="12">
    <source>
        <dbReference type="Proteomes" id="UP000824175"/>
    </source>
</evidence>
<comment type="subunit">
    <text evidence="8">Homodimer. Binds to stalled ribosomes, contacting rRNA.</text>
</comment>
<reference evidence="11" key="2">
    <citation type="journal article" date="2021" name="PeerJ">
        <title>Extensive microbial diversity within the chicken gut microbiome revealed by metagenomics and culture.</title>
        <authorList>
            <person name="Gilroy R."/>
            <person name="Ravi A."/>
            <person name="Getino M."/>
            <person name="Pursley I."/>
            <person name="Horton D.L."/>
            <person name="Alikhan N.F."/>
            <person name="Baker D."/>
            <person name="Gharbi K."/>
            <person name="Hall N."/>
            <person name="Watson M."/>
            <person name="Adriaenssens E.M."/>
            <person name="Foster-Nyarko E."/>
            <person name="Jarju S."/>
            <person name="Secka A."/>
            <person name="Antonio M."/>
            <person name="Oren A."/>
            <person name="Chaudhuri R.R."/>
            <person name="La Ragione R."/>
            <person name="Hildebrand F."/>
            <person name="Pallen M.J."/>
        </authorList>
    </citation>
    <scope>NUCLEOTIDE SEQUENCE</scope>
    <source>
        <strain evidence="11">CHK195-11698</strain>
    </source>
</reference>
<dbReference type="GO" id="GO:0005524">
    <property type="term" value="F:ATP binding"/>
    <property type="evidence" value="ECO:0007669"/>
    <property type="project" value="UniProtKB-UniRule"/>
</dbReference>
<dbReference type="SMART" id="SM00534">
    <property type="entry name" value="MUTSac"/>
    <property type="match status" value="1"/>
</dbReference>